<dbReference type="EMBL" id="LR722445">
    <property type="protein sequence ID" value="VVW92240.1"/>
    <property type="molecule type" value="Genomic_DNA"/>
</dbReference>
<dbReference type="Gene3D" id="3.40.50.300">
    <property type="entry name" value="P-loop containing nucleotide triphosphate hydrolases"/>
    <property type="match status" value="1"/>
</dbReference>
<dbReference type="InterPro" id="IPR002182">
    <property type="entry name" value="NB-ARC"/>
</dbReference>
<dbReference type="PANTHER" id="PTHR19338">
    <property type="entry name" value="TRANSLOCASE OF INNER MITOCHONDRIAL MEMBRANE 13 HOMOLOG"/>
    <property type="match status" value="1"/>
</dbReference>
<dbReference type="Pfam" id="PF00931">
    <property type="entry name" value="NB-ARC"/>
    <property type="match status" value="1"/>
</dbReference>
<dbReference type="AlphaFoldDB" id="A0A5K1HTD3"/>
<reference evidence="3" key="1">
    <citation type="submission" date="2019-09" db="EMBL/GenBank/DDBJ databases">
        <authorList>
            <person name="Zhang L."/>
        </authorList>
    </citation>
    <scope>NUCLEOTIDE SEQUENCE</scope>
</reference>
<name>A0A5K1HTD3_9MAGN</name>
<protein>
    <recommendedName>
        <fullName evidence="2">NB-ARC domain-containing protein</fullName>
    </recommendedName>
</protein>
<organism evidence="3">
    <name type="scientific">Nymphaea colorata</name>
    <name type="common">pocket water lily</name>
    <dbReference type="NCBI Taxonomy" id="210225"/>
    <lineage>
        <taxon>Eukaryota</taxon>
        <taxon>Viridiplantae</taxon>
        <taxon>Streptophyta</taxon>
        <taxon>Embryophyta</taxon>
        <taxon>Tracheophyta</taxon>
        <taxon>Spermatophyta</taxon>
        <taxon>Magnoliopsida</taxon>
        <taxon>Nymphaeales</taxon>
        <taxon>Nymphaeaceae</taxon>
        <taxon>Nymphaea</taxon>
    </lineage>
</organism>
<feature type="region of interest" description="Disordered" evidence="1">
    <location>
        <begin position="1"/>
        <end position="29"/>
    </location>
</feature>
<proteinExistence type="predicted"/>
<evidence type="ECO:0000313" key="3">
    <source>
        <dbReference type="EMBL" id="VVW92240.1"/>
    </source>
</evidence>
<evidence type="ECO:0000259" key="2">
    <source>
        <dbReference type="Pfam" id="PF00931"/>
    </source>
</evidence>
<dbReference type="PANTHER" id="PTHR19338:SF0">
    <property type="entry name" value="MITOCHONDRIAL IMPORT INNER MEMBRANE TRANSLOCASE SUBUNIT TIM13"/>
    <property type="match status" value="1"/>
</dbReference>
<gene>
    <name evidence="3" type="ORF">NYM_LOCUS31143</name>
</gene>
<dbReference type="SUPFAM" id="SSF52540">
    <property type="entry name" value="P-loop containing nucleoside triphosphate hydrolases"/>
    <property type="match status" value="1"/>
</dbReference>
<evidence type="ECO:0000256" key="1">
    <source>
        <dbReference type="SAM" id="MobiDB-lite"/>
    </source>
</evidence>
<dbReference type="InterPro" id="IPR027417">
    <property type="entry name" value="P-loop_NTPase"/>
</dbReference>
<feature type="domain" description="NB-ARC" evidence="2">
    <location>
        <begin position="60"/>
        <end position="139"/>
    </location>
</feature>
<dbReference type="GO" id="GO:0043531">
    <property type="term" value="F:ADP binding"/>
    <property type="evidence" value="ECO:0007669"/>
    <property type="project" value="InterPro"/>
</dbReference>
<sequence>MVDRLKTTPKGGGKDPVHGEHVNRKEATHHIGVQLPTGRENDKKVLVEMLSSNDFCSKTEKDGASIISIVGKGGIGKTTLANMVFNEIEQQFGERKWWVCVFERPNHKDLVWQILREVCKSSGENTDCSLTDLCKQLLNELSK</sequence>
<accession>A0A5K1HTD3</accession>